<accession>A0A1E5WGJ6</accession>
<dbReference type="EMBL" id="LWDX02008934">
    <property type="protein sequence ID" value="OEL36526.1"/>
    <property type="molecule type" value="Genomic_DNA"/>
</dbReference>
<gene>
    <name evidence="5" type="ORF">BAE44_0002451</name>
</gene>
<evidence type="ECO:0000313" key="6">
    <source>
        <dbReference type="Proteomes" id="UP000095767"/>
    </source>
</evidence>
<dbReference type="InterPro" id="IPR046350">
    <property type="entry name" value="Cystatin_sf"/>
</dbReference>
<evidence type="ECO:0000259" key="4">
    <source>
        <dbReference type="Pfam" id="PF16845"/>
    </source>
</evidence>
<feature type="domain" description="Cystatin" evidence="4">
    <location>
        <begin position="4"/>
        <end position="83"/>
    </location>
</feature>
<name>A0A1E5WGJ6_9POAL</name>
<dbReference type="PANTHER" id="PTHR47116">
    <property type="entry name" value="PHLOEM FILAMENT PROTEIN"/>
    <property type="match status" value="1"/>
</dbReference>
<feature type="non-terminal residue" evidence="5">
    <location>
        <position position="1"/>
    </location>
</feature>
<dbReference type="OrthoDB" id="664987at2759"/>
<evidence type="ECO:0000256" key="3">
    <source>
        <dbReference type="ARBA" id="ARBA00022704"/>
    </source>
</evidence>
<evidence type="ECO:0000313" key="5">
    <source>
        <dbReference type="EMBL" id="OEL36526.1"/>
    </source>
</evidence>
<reference evidence="5 6" key="1">
    <citation type="submission" date="2016-09" db="EMBL/GenBank/DDBJ databases">
        <title>The draft genome of Dichanthelium oligosanthes: A C3 panicoid grass species.</title>
        <authorList>
            <person name="Studer A.J."/>
            <person name="Schnable J.C."/>
            <person name="Brutnell T.P."/>
        </authorList>
    </citation>
    <scope>NUCLEOTIDE SEQUENCE [LARGE SCALE GENOMIC DNA]</scope>
    <source>
        <strain evidence="6">cv. Kellogg 1175</strain>
        <tissue evidence="5">Leaf</tissue>
    </source>
</reference>
<comment type="similarity">
    <text evidence="1">Belongs to the cystatin family. Phytocystatin subfamily.</text>
</comment>
<keyword evidence="2" id="KW-0646">Protease inhibitor</keyword>
<proteinExistence type="inferred from homology"/>
<dbReference type="Proteomes" id="UP000095767">
    <property type="component" value="Unassembled WGS sequence"/>
</dbReference>
<organism evidence="5 6">
    <name type="scientific">Dichanthelium oligosanthes</name>
    <dbReference type="NCBI Taxonomy" id="888268"/>
    <lineage>
        <taxon>Eukaryota</taxon>
        <taxon>Viridiplantae</taxon>
        <taxon>Streptophyta</taxon>
        <taxon>Embryophyta</taxon>
        <taxon>Tracheophyta</taxon>
        <taxon>Spermatophyta</taxon>
        <taxon>Magnoliopsida</taxon>
        <taxon>Liliopsida</taxon>
        <taxon>Poales</taxon>
        <taxon>Poaceae</taxon>
        <taxon>PACMAD clade</taxon>
        <taxon>Panicoideae</taxon>
        <taxon>Panicodae</taxon>
        <taxon>Paniceae</taxon>
        <taxon>Dichantheliinae</taxon>
        <taxon>Dichanthelium</taxon>
    </lineage>
</organism>
<dbReference type="Pfam" id="PF16845">
    <property type="entry name" value="SQAPI"/>
    <property type="match status" value="1"/>
</dbReference>
<dbReference type="GO" id="GO:0004869">
    <property type="term" value="F:cysteine-type endopeptidase inhibitor activity"/>
    <property type="evidence" value="ECO:0007669"/>
    <property type="project" value="UniProtKB-KW"/>
</dbReference>
<keyword evidence="3" id="KW-0789">Thiol protease inhibitor</keyword>
<dbReference type="AlphaFoldDB" id="A0A1E5WGJ6"/>
<dbReference type="InterPro" id="IPR027214">
    <property type="entry name" value="Cystatin"/>
</dbReference>
<keyword evidence="6" id="KW-1185">Reference proteome</keyword>
<sequence length="84" mass="9704">WKPITNINDPKIQGLGQCAVHEQDRLGGDHLIFINVVRGRQRGEMTYELVINASERESDCYKAVVFNFDLNKPEYCRLLSFDDC</sequence>
<evidence type="ECO:0000256" key="2">
    <source>
        <dbReference type="ARBA" id="ARBA00022690"/>
    </source>
</evidence>
<dbReference type="SUPFAM" id="SSF54403">
    <property type="entry name" value="Cystatin/monellin"/>
    <property type="match status" value="1"/>
</dbReference>
<comment type="caution">
    <text evidence="5">The sequence shown here is derived from an EMBL/GenBank/DDBJ whole genome shotgun (WGS) entry which is preliminary data.</text>
</comment>
<dbReference type="InterPro" id="IPR000010">
    <property type="entry name" value="Cystatin_dom"/>
</dbReference>
<dbReference type="Gene3D" id="3.10.450.10">
    <property type="match status" value="1"/>
</dbReference>
<evidence type="ECO:0000256" key="1">
    <source>
        <dbReference type="ARBA" id="ARBA00007233"/>
    </source>
</evidence>
<protein>
    <recommendedName>
        <fullName evidence="4">Cystatin domain-containing protein</fullName>
    </recommendedName>
</protein>